<dbReference type="PANTHER" id="PTHR12358">
    <property type="entry name" value="SPHINGOSINE KINASE"/>
    <property type="match status" value="1"/>
</dbReference>
<evidence type="ECO:0000259" key="1">
    <source>
        <dbReference type="PROSITE" id="PS50146"/>
    </source>
</evidence>
<dbReference type="GO" id="GO:0006672">
    <property type="term" value="P:ceramide metabolic process"/>
    <property type="evidence" value="ECO:0007669"/>
    <property type="project" value="TreeGrafter"/>
</dbReference>
<dbReference type="Proteomes" id="UP001176517">
    <property type="component" value="Unassembled WGS sequence"/>
</dbReference>
<dbReference type="Gene3D" id="3.40.50.10330">
    <property type="entry name" value="Probable inorganic polyphosphate/atp-NAD kinase, domain 1"/>
    <property type="match status" value="1"/>
</dbReference>
<comment type="caution">
    <text evidence="2">The sequence shown here is derived from an EMBL/GenBank/DDBJ whole genome shotgun (WGS) entry which is preliminary data.</text>
</comment>
<evidence type="ECO:0000313" key="3">
    <source>
        <dbReference type="Proteomes" id="UP001176517"/>
    </source>
</evidence>
<dbReference type="PANTHER" id="PTHR12358:SF111">
    <property type="entry name" value="CERAMIDE KINASE, ISOFORM A"/>
    <property type="match status" value="1"/>
</dbReference>
<dbReference type="GO" id="GO:0016020">
    <property type="term" value="C:membrane"/>
    <property type="evidence" value="ECO:0007669"/>
    <property type="project" value="GOC"/>
</dbReference>
<dbReference type="InterPro" id="IPR017438">
    <property type="entry name" value="ATP-NAD_kinase_N"/>
</dbReference>
<dbReference type="InterPro" id="IPR001206">
    <property type="entry name" value="Diacylglycerol_kinase_cat_dom"/>
</dbReference>
<organism evidence="2 3">
    <name type="scientific">Tilletia horrida</name>
    <dbReference type="NCBI Taxonomy" id="155126"/>
    <lineage>
        <taxon>Eukaryota</taxon>
        <taxon>Fungi</taxon>
        <taxon>Dikarya</taxon>
        <taxon>Basidiomycota</taxon>
        <taxon>Ustilaginomycotina</taxon>
        <taxon>Exobasidiomycetes</taxon>
        <taxon>Tilletiales</taxon>
        <taxon>Tilletiaceae</taxon>
        <taxon>Tilletia</taxon>
    </lineage>
</organism>
<dbReference type="GO" id="GO:0001729">
    <property type="term" value="F:ceramide kinase activity"/>
    <property type="evidence" value="ECO:0007669"/>
    <property type="project" value="TreeGrafter"/>
</dbReference>
<dbReference type="AlphaFoldDB" id="A0AAN6GTA6"/>
<sequence>MSHGGEGEAVARLRIILNPASGVPGLSDKVYRSRVKPLLDTLSQDKSRTINVWEYVTEREGDGVRIGQEIRAEIDAEEGASQTVYAILFGGDGTTHEFLNGFILEDGSSAKESQSRADVRVQLAVVPTGTANALYAGLYPPGSSTESSSDEHEWRLRSVRALINSLADAPTDDRTAAPSTLVPLTLIAATLKVPDGSHPGSGERKMLAHIITSHALHAAILHDSEALRKEHPGIERFKIAAQKNATVWVDGSLQLRGAAAEEVMLYDPSQDHFIQVSEAKQRLQGPFLYIAALTTDRLEPTFVPGPFSTTAALSSAGSRSNPHPRPPGAIDLVVIRPTQSPAVQAAASALSEEHQFAWWSAETQPIRMEYALGPLTKITQLMYEEGKHAFLTYPSPDPQKEHASIKDEVLESSGAGNVVVEYYRCGAYTWSPAKEDERAQLTCVDGTIVRATQTDVEVLGSWTDKTGVWR</sequence>
<evidence type="ECO:0000313" key="2">
    <source>
        <dbReference type="EMBL" id="KAK0556299.1"/>
    </source>
</evidence>
<reference evidence="2" key="1">
    <citation type="journal article" date="2023" name="PhytoFront">
        <title>Draft Genome Resources of Seven Strains of Tilletia horrida, Causal Agent of Kernel Smut of Rice.</title>
        <authorList>
            <person name="Khanal S."/>
            <person name="Antony Babu S."/>
            <person name="Zhou X.G."/>
        </authorList>
    </citation>
    <scope>NUCLEOTIDE SEQUENCE</scope>
    <source>
        <strain evidence="2">TX6</strain>
    </source>
</reference>
<dbReference type="SUPFAM" id="SSF111331">
    <property type="entry name" value="NAD kinase/diacylglycerol kinase-like"/>
    <property type="match status" value="1"/>
</dbReference>
<dbReference type="PROSITE" id="PS50146">
    <property type="entry name" value="DAGK"/>
    <property type="match status" value="1"/>
</dbReference>
<accession>A0AAN6GTA6</accession>
<dbReference type="EMBL" id="JAPDMZ010000017">
    <property type="protein sequence ID" value="KAK0556299.1"/>
    <property type="molecule type" value="Genomic_DNA"/>
</dbReference>
<proteinExistence type="predicted"/>
<protein>
    <recommendedName>
        <fullName evidence="1">DAGKc domain-containing protein</fullName>
    </recommendedName>
</protein>
<dbReference type="InterPro" id="IPR016064">
    <property type="entry name" value="NAD/diacylglycerol_kinase_sf"/>
</dbReference>
<gene>
    <name evidence="2" type="ORF">OC846_001254</name>
</gene>
<name>A0AAN6GTA6_9BASI</name>
<dbReference type="Pfam" id="PF00781">
    <property type="entry name" value="DAGK_cat"/>
    <property type="match status" value="1"/>
</dbReference>
<keyword evidence="3" id="KW-1185">Reference proteome</keyword>
<dbReference type="InterPro" id="IPR050187">
    <property type="entry name" value="Lipid_Phosphate_FormReg"/>
</dbReference>
<feature type="domain" description="DAGKc" evidence="1">
    <location>
        <begin position="8"/>
        <end position="134"/>
    </location>
</feature>